<organism evidence="1 2">
    <name type="scientific">Methylobacterium soli</name>
    <dbReference type="NCBI Taxonomy" id="553447"/>
    <lineage>
        <taxon>Bacteria</taxon>
        <taxon>Pseudomonadati</taxon>
        <taxon>Pseudomonadota</taxon>
        <taxon>Alphaproteobacteria</taxon>
        <taxon>Hyphomicrobiales</taxon>
        <taxon>Methylobacteriaceae</taxon>
        <taxon>Methylobacterium</taxon>
    </lineage>
</organism>
<sequence length="151" mass="16750">MSACKLKARTALATEIALVNRQRFNEAVAEGFYPCAPSTVRGATRLFDVNDIVTLRIYGRLLDEGMIPRSAGQVACGLRTLLAQHPDAERVVHVTTSMGSPVWLRADEFDRDATDMSGTDIVSAREWYLKYTRGRVIRDLEEESNALGSDD</sequence>
<dbReference type="EMBL" id="VZZK01000001">
    <property type="protein sequence ID" value="KAB1081723.1"/>
    <property type="molecule type" value="Genomic_DNA"/>
</dbReference>
<evidence type="ECO:0000313" key="1">
    <source>
        <dbReference type="EMBL" id="KAB1081723.1"/>
    </source>
</evidence>
<comment type="caution">
    <text evidence="1">The sequence shown here is derived from an EMBL/GenBank/DDBJ whole genome shotgun (WGS) entry which is preliminary data.</text>
</comment>
<dbReference type="AlphaFoldDB" id="A0A6L3TCG3"/>
<protein>
    <submittedName>
        <fullName evidence="1">Uncharacterized protein</fullName>
    </submittedName>
</protein>
<reference evidence="1 2" key="1">
    <citation type="submission" date="2019-09" db="EMBL/GenBank/DDBJ databases">
        <title>YIM 48816 draft genome.</title>
        <authorList>
            <person name="Jiang L."/>
        </authorList>
    </citation>
    <scope>NUCLEOTIDE SEQUENCE [LARGE SCALE GENOMIC DNA]</scope>
    <source>
        <strain evidence="1 2">YIM 48816</strain>
    </source>
</reference>
<dbReference type="RefSeq" id="WP_150996312.1">
    <property type="nucleotide sequence ID" value="NZ_BPQY01000604.1"/>
</dbReference>
<keyword evidence="2" id="KW-1185">Reference proteome</keyword>
<gene>
    <name evidence="1" type="ORF">F6X53_01075</name>
</gene>
<dbReference type="OrthoDB" id="8455769at2"/>
<evidence type="ECO:0000313" key="2">
    <source>
        <dbReference type="Proteomes" id="UP000474159"/>
    </source>
</evidence>
<dbReference type="Proteomes" id="UP000474159">
    <property type="component" value="Unassembled WGS sequence"/>
</dbReference>
<accession>A0A6L3TCG3</accession>
<proteinExistence type="predicted"/>
<name>A0A6L3TCG3_9HYPH</name>